<dbReference type="KEGG" id="mbr:MONBRDRAFT_9313"/>
<accession>A9V2R4</accession>
<evidence type="ECO:0000256" key="1">
    <source>
        <dbReference type="SAM" id="Phobius"/>
    </source>
</evidence>
<dbReference type="EMBL" id="CH991556">
    <property type="protein sequence ID" value="EDQ88057.1"/>
    <property type="molecule type" value="Genomic_DNA"/>
</dbReference>
<keyword evidence="1" id="KW-0812">Transmembrane</keyword>
<evidence type="ECO:0000313" key="3">
    <source>
        <dbReference type="Proteomes" id="UP000001357"/>
    </source>
</evidence>
<dbReference type="GeneID" id="5892445"/>
<name>A9V2R4_MONBE</name>
<evidence type="ECO:0000313" key="2">
    <source>
        <dbReference type="EMBL" id="EDQ88057.1"/>
    </source>
</evidence>
<keyword evidence="3" id="KW-1185">Reference proteome</keyword>
<gene>
    <name evidence="2" type="ORF">MONBRDRAFT_9313</name>
</gene>
<feature type="transmembrane region" description="Helical" evidence="1">
    <location>
        <begin position="1810"/>
        <end position="1833"/>
    </location>
</feature>
<keyword evidence="1" id="KW-1133">Transmembrane helix</keyword>
<protein>
    <submittedName>
        <fullName evidence="2">Uncharacterized protein</fullName>
    </submittedName>
</protein>
<dbReference type="InParanoid" id="A9V2R4"/>
<dbReference type="Proteomes" id="UP000001357">
    <property type="component" value="Unassembled WGS sequence"/>
</dbReference>
<organism evidence="2 3">
    <name type="scientific">Monosiga brevicollis</name>
    <name type="common">Choanoflagellate</name>
    <dbReference type="NCBI Taxonomy" id="81824"/>
    <lineage>
        <taxon>Eukaryota</taxon>
        <taxon>Choanoflagellata</taxon>
        <taxon>Craspedida</taxon>
        <taxon>Salpingoecidae</taxon>
        <taxon>Monosiga</taxon>
    </lineage>
</organism>
<dbReference type="RefSeq" id="XP_001747133.1">
    <property type="nucleotide sequence ID" value="XM_001747081.1"/>
</dbReference>
<proteinExistence type="predicted"/>
<sequence>MTFTHTAWTLKIALVALTAAVAATLGSVLLVRHSATEAVQAFDAHDIRIDATGRDLGVNITLDIPRISALHSADIHALACSSLATNTSTNQTLDLGRLSLSSPLLDVFEGHRYDVQLAFQQDEPGAVAAKLILGSYDRCTITCSADITLRVWHAFPISANWSLGTFDISAKDQARKPNPTHTEPDEPASDLATLQVMADSMRHLNASLPDSLRGLGARTGDPMAVGEVLVVTSFPSTATCTMPIRIQAAPLLKSLLTNFLVHLPATGFVLSAHDASDQPLNVSDVALQGLHGNLLAPQGLDICASALVDVRCANNNCQEALAQTDQFLQLAQNLYANLTLALRTTSWDETSRISFWGRFLSLDHAITVTLPPALVPFRQQVLNAQPSKATPFVLADTDLRQFWASTPAGINAVQPSDVQSSLTADCLDVSFDTRFTQRACAVWNRAAPQDASMRLYGGEAFVKWDDRVFFDAVGGVFWPDVAFERLPGLVSLRFSDNEKLLNTTFVVTYKDNESKVHLTLTNSGPFVANPFEISAGGRLFDIAADTQRLEAQITYHSLGSNNADAVQLLLSGDFPADSVKDLTLNITHAGDPVLHALVTQPDSDSAICLLNITHVVDLIFQGRSNPSTGDRFMNLTASLPEEHVRLVTTARLNSTALELKVDSTGSNQPFGLQAFFASDGHNIHLFAVDDDNDDASVEDDDATAPSYVSINASVTYIDPVHSALLALRVDEARASYYGEAKLNDYAVSVGAAPSGHAPADDDSIGSDDDDIVADDDPGFLSDYYLFWGNYSGQGWLANFSSLVNVDVIDWPMNVIVEAPGATAVHNVALRFANTPTLQVFTSQWSESPSTSRASLACNFQELAAISLTSNVHVCTSAQAKPTFMATSSAIVDASAPLYSASATTDVKTNNHHLVTHSNLTWSQTNQAGWTNVTWDDIVTLVDLSLHDKGRHLTLTANATRKTPGDVWDTHATYHLQQNPQQDVARILANVSWNDHQEQAWLNVNGMEPWTHDTTSKGTLDVNFRTSGGSLGVHNANASLVVVPNATPSANALILWNDMQLNSSMQLASGCASGTLRFNLTRLNHPSVTGRPDASYAFGVLSYADTANFWNAQFAPTDPSGTNNAGTMNVNISWDDHRNSLGARATGFWKDESRDQLAGQLGITMAGPATGSHSVDFYVNHTATSFNLPDLTFASWDALARVDAWRLLVNNASLVMAEGGHRRQYAGAVRVATLDYPDPDARINTRLLDVVLDALWHRVFLGNQSSSALTNNIQLDWNQRQNKLTLATHFNSSFDAALNTSNHLVADDLSSDLIMLWNPENQHVLCNASVATATEGGRLSIAVNNDWTVSGTFQVGDVNATATASLTPGFERALIEADAVRVANGLVAANLFSGRLDHRFCQSFVDVVQCAGLSTPLISSEIEQSWREVVALELYWDDKQEAALISVDVNCSEFMDGTWQLNTSVGSSVADADVKALWNLQFNGEEPYAELLGTTWVNTDVLHTVLTYAENMELPQIVCSGRWNDVQWESELQCAKDWQTGHADLHVTEPNLRPIAPFVNRALGPAGPGRAPLALPLPLWTGVLDYDVRELEAMTASCRLVDAHQHVYNASLNASYTTSASIQRVSASVALHLDEDFVNMTGTGNFDLSQGQLDTHAVGQASGTPFGLTVKIQEDDISGSAVAYWASTEVTARGTLGVAGRSGSFLLASKHDRLKNQPTLIFNATAAYWSESAIGGVFGVNWATAHSCIAGWNGTASFSPSHDIQLGVTENMCGNWAVDPLITTSRPTVDEQLPIPQAHFSETWTAHREGIYLGLIFAGVMSAGVAVFALVFLLQRRKRQVAANVNARAARDVKYLPLNPEVEV</sequence>
<keyword evidence="1" id="KW-0472">Membrane</keyword>
<reference evidence="2 3" key="1">
    <citation type="journal article" date="2008" name="Nature">
        <title>The genome of the choanoflagellate Monosiga brevicollis and the origin of metazoans.</title>
        <authorList>
            <consortium name="JGI Sequencing"/>
            <person name="King N."/>
            <person name="Westbrook M.J."/>
            <person name="Young S.L."/>
            <person name="Kuo A."/>
            <person name="Abedin M."/>
            <person name="Chapman J."/>
            <person name="Fairclough S."/>
            <person name="Hellsten U."/>
            <person name="Isogai Y."/>
            <person name="Letunic I."/>
            <person name="Marr M."/>
            <person name="Pincus D."/>
            <person name="Putnam N."/>
            <person name="Rokas A."/>
            <person name="Wright K.J."/>
            <person name="Zuzow R."/>
            <person name="Dirks W."/>
            <person name="Good M."/>
            <person name="Goodstein D."/>
            <person name="Lemons D."/>
            <person name="Li W."/>
            <person name="Lyons J.B."/>
            <person name="Morris A."/>
            <person name="Nichols S."/>
            <person name="Richter D.J."/>
            <person name="Salamov A."/>
            <person name="Bork P."/>
            <person name="Lim W.A."/>
            <person name="Manning G."/>
            <person name="Miller W.T."/>
            <person name="McGinnis W."/>
            <person name="Shapiro H."/>
            <person name="Tjian R."/>
            <person name="Grigoriev I.V."/>
            <person name="Rokhsar D."/>
        </authorList>
    </citation>
    <scope>NUCLEOTIDE SEQUENCE [LARGE SCALE GENOMIC DNA]</scope>
    <source>
        <strain evidence="3">MX1 / ATCC 50154</strain>
    </source>
</reference>